<comment type="caution">
    <text evidence="3">The sequence shown here is derived from an EMBL/GenBank/DDBJ whole genome shotgun (WGS) entry which is preliminary data.</text>
</comment>
<proteinExistence type="predicted"/>
<evidence type="ECO:0000313" key="4">
    <source>
        <dbReference type="Proteomes" id="UP001150259"/>
    </source>
</evidence>
<keyword evidence="4" id="KW-1185">Reference proteome</keyword>
<sequence length="55" mass="5596">MRWNTGVLAGLLFGLLWVVAGTALAMFGRRRRLSSTAEGAGGVGIIGSSSSSSGR</sequence>
<evidence type="ECO:0000256" key="2">
    <source>
        <dbReference type="SAM" id="Phobius"/>
    </source>
</evidence>
<keyword evidence="2" id="KW-0812">Transmembrane</keyword>
<dbReference type="Proteomes" id="UP001150259">
    <property type="component" value="Unassembled WGS sequence"/>
</dbReference>
<dbReference type="EMBL" id="JAPFQL010000021">
    <property type="protein sequence ID" value="MDC5696978.1"/>
    <property type="molecule type" value="Genomic_DNA"/>
</dbReference>
<evidence type="ECO:0000313" key="3">
    <source>
        <dbReference type="EMBL" id="MDC5696978.1"/>
    </source>
</evidence>
<keyword evidence="2" id="KW-1133">Transmembrane helix</keyword>
<evidence type="ECO:0000256" key="1">
    <source>
        <dbReference type="SAM" id="MobiDB-lite"/>
    </source>
</evidence>
<dbReference type="RefSeq" id="WP_272461549.1">
    <property type="nucleotide sequence ID" value="NZ_JAPFQL010000021.1"/>
</dbReference>
<organism evidence="3 4">
    <name type="scientific">Intrasporangium calvum</name>
    <dbReference type="NCBI Taxonomy" id="53358"/>
    <lineage>
        <taxon>Bacteria</taxon>
        <taxon>Bacillati</taxon>
        <taxon>Actinomycetota</taxon>
        <taxon>Actinomycetes</taxon>
        <taxon>Micrococcales</taxon>
        <taxon>Intrasporangiaceae</taxon>
        <taxon>Intrasporangium</taxon>
    </lineage>
</organism>
<protein>
    <submittedName>
        <fullName evidence="3">Uncharacterized protein</fullName>
    </submittedName>
</protein>
<gene>
    <name evidence="3" type="ORF">OO014_06870</name>
</gene>
<keyword evidence="2" id="KW-0472">Membrane</keyword>
<feature type="region of interest" description="Disordered" evidence="1">
    <location>
        <begin position="36"/>
        <end position="55"/>
    </location>
</feature>
<feature type="transmembrane region" description="Helical" evidence="2">
    <location>
        <begin position="6"/>
        <end position="27"/>
    </location>
</feature>
<name>A0ABT5GFU2_9MICO</name>
<feature type="compositionally biased region" description="Low complexity" evidence="1">
    <location>
        <begin position="46"/>
        <end position="55"/>
    </location>
</feature>
<reference evidence="3 4" key="1">
    <citation type="submission" date="2022-11" db="EMBL/GenBank/DDBJ databases">
        <title>Anaerobic phenanthrene biodegradation by a DNRA strain PheN6.</title>
        <authorList>
            <person name="Zhang Z."/>
        </authorList>
    </citation>
    <scope>NUCLEOTIDE SEQUENCE [LARGE SCALE GENOMIC DNA]</scope>
    <source>
        <strain evidence="3 4">PheN6</strain>
    </source>
</reference>
<accession>A0ABT5GFU2</accession>